<proteinExistence type="predicted"/>
<dbReference type="STRING" id="10195.A0A3M7PMQ0"/>
<dbReference type="Proteomes" id="UP000276133">
    <property type="component" value="Unassembled WGS sequence"/>
</dbReference>
<comment type="caution">
    <text evidence="3">The sequence shown here is derived from an EMBL/GenBank/DDBJ whole genome shotgun (WGS) entry which is preliminary data.</text>
</comment>
<dbReference type="GO" id="GO:0005576">
    <property type="term" value="C:extracellular region"/>
    <property type="evidence" value="ECO:0007669"/>
    <property type="project" value="TreeGrafter"/>
</dbReference>
<sequence length="111" mass="12418">MFVNKKTVTLVLTVIGCIINGCLADFKKICYFTNWAQLRPTGAEFYPEDIDPKLCTHVVYAFAKIDNYSLANTEESDLGIDNGPGMYERIMVLKLINPKLKILLAVGGWAQ</sequence>
<keyword evidence="4" id="KW-1185">Reference proteome</keyword>
<evidence type="ECO:0000259" key="2">
    <source>
        <dbReference type="PROSITE" id="PS51910"/>
    </source>
</evidence>
<dbReference type="GO" id="GO:0004568">
    <property type="term" value="F:chitinase activity"/>
    <property type="evidence" value="ECO:0007669"/>
    <property type="project" value="TreeGrafter"/>
</dbReference>
<dbReference type="InterPro" id="IPR001223">
    <property type="entry name" value="Glyco_hydro18_cat"/>
</dbReference>
<dbReference type="InterPro" id="IPR050314">
    <property type="entry name" value="Glycosyl_Hydrlase_18"/>
</dbReference>
<dbReference type="PANTHER" id="PTHR11177:SF317">
    <property type="entry name" value="CHITINASE 12-RELATED"/>
    <property type="match status" value="1"/>
</dbReference>
<dbReference type="Pfam" id="PF00704">
    <property type="entry name" value="Glyco_hydro_18"/>
    <property type="match status" value="1"/>
</dbReference>
<dbReference type="SUPFAM" id="SSF51445">
    <property type="entry name" value="(Trans)glycosidases"/>
    <property type="match status" value="1"/>
</dbReference>
<protein>
    <submittedName>
        <fullName evidence="3">Putative chitinase 3</fullName>
    </submittedName>
</protein>
<feature type="chain" id="PRO_5017977824" evidence="1">
    <location>
        <begin position="25"/>
        <end position="111"/>
    </location>
</feature>
<dbReference type="GO" id="GO:0005975">
    <property type="term" value="P:carbohydrate metabolic process"/>
    <property type="evidence" value="ECO:0007669"/>
    <property type="project" value="InterPro"/>
</dbReference>
<dbReference type="PANTHER" id="PTHR11177">
    <property type="entry name" value="CHITINASE"/>
    <property type="match status" value="1"/>
</dbReference>
<gene>
    <name evidence="3" type="ORF">BpHYR1_038564</name>
</gene>
<dbReference type="AlphaFoldDB" id="A0A3M7PMQ0"/>
<reference evidence="3 4" key="1">
    <citation type="journal article" date="2018" name="Sci. Rep.">
        <title>Genomic signatures of local adaptation to the degree of environmental predictability in rotifers.</title>
        <authorList>
            <person name="Franch-Gras L."/>
            <person name="Hahn C."/>
            <person name="Garcia-Roger E.M."/>
            <person name="Carmona M.J."/>
            <person name="Serra M."/>
            <person name="Gomez A."/>
        </authorList>
    </citation>
    <scope>NUCLEOTIDE SEQUENCE [LARGE SCALE GENOMIC DNA]</scope>
    <source>
        <strain evidence="3">HYR1</strain>
    </source>
</reference>
<organism evidence="3 4">
    <name type="scientific">Brachionus plicatilis</name>
    <name type="common">Marine rotifer</name>
    <name type="synonym">Brachionus muelleri</name>
    <dbReference type="NCBI Taxonomy" id="10195"/>
    <lineage>
        <taxon>Eukaryota</taxon>
        <taxon>Metazoa</taxon>
        <taxon>Spiralia</taxon>
        <taxon>Gnathifera</taxon>
        <taxon>Rotifera</taxon>
        <taxon>Eurotatoria</taxon>
        <taxon>Monogononta</taxon>
        <taxon>Pseudotrocha</taxon>
        <taxon>Ploima</taxon>
        <taxon>Brachionidae</taxon>
        <taxon>Brachionus</taxon>
    </lineage>
</organism>
<name>A0A3M7PMQ0_BRAPC</name>
<feature type="non-terminal residue" evidence="3">
    <location>
        <position position="111"/>
    </location>
</feature>
<accession>A0A3M7PMQ0</accession>
<dbReference type="EMBL" id="REGN01009993">
    <property type="protein sequence ID" value="RMZ99927.1"/>
    <property type="molecule type" value="Genomic_DNA"/>
</dbReference>
<feature type="signal peptide" evidence="1">
    <location>
        <begin position="1"/>
        <end position="24"/>
    </location>
</feature>
<evidence type="ECO:0000313" key="3">
    <source>
        <dbReference type="EMBL" id="RMZ99927.1"/>
    </source>
</evidence>
<keyword evidence="1" id="KW-0732">Signal</keyword>
<dbReference type="OrthoDB" id="76388at2759"/>
<dbReference type="GO" id="GO:0008061">
    <property type="term" value="F:chitin binding"/>
    <property type="evidence" value="ECO:0007669"/>
    <property type="project" value="TreeGrafter"/>
</dbReference>
<evidence type="ECO:0000313" key="4">
    <source>
        <dbReference type="Proteomes" id="UP000276133"/>
    </source>
</evidence>
<dbReference type="PROSITE" id="PS51910">
    <property type="entry name" value="GH18_2"/>
    <property type="match status" value="1"/>
</dbReference>
<dbReference type="Gene3D" id="3.20.20.80">
    <property type="entry name" value="Glycosidases"/>
    <property type="match status" value="1"/>
</dbReference>
<feature type="domain" description="GH18" evidence="2">
    <location>
        <begin position="26"/>
        <end position="111"/>
    </location>
</feature>
<evidence type="ECO:0000256" key="1">
    <source>
        <dbReference type="SAM" id="SignalP"/>
    </source>
</evidence>
<dbReference type="InterPro" id="IPR017853">
    <property type="entry name" value="GH"/>
</dbReference>
<dbReference type="PROSITE" id="PS51257">
    <property type="entry name" value="PROKAR_LIPOPROTEIN"/>
    <property type="match status" value="1"/>
</dbReference>
<dbReference type="GO" id="GO:0006032">
    <property type="term" value="P:chitin catabolic process"/>
    <property type="evidence" value="ECO:0007669"/>
    <property type="project" value="TreeGrafter"/>
</dbReference>